<feature type="region of interest" description="Disordered" evidence="1">
    <location>
        <begin position="262"/>
        <end position="294"/>
    </location>
</feature>
<feature type="region of interest" description="Disordered" evidence="1">
    <location>
        <begin position="1"/>
        <end position="68"/>
    </location>
</feature>
<reference evidence="3" key="1">
    <citation type="journal article" date="2020" name="New Phytol.">
        <title>Comparative genomics reveals dynamic genome evolution in host specialist ectomycorrhizal fungi.</title>
        <authorList>
            <person name="Lofgren L.A."/>
            <person name="Nguyen N.H."/>
            <person name="Vilgalys R."/>
            <person name="Ruytinx J."/>
            <person name="Liao H.L."/>
            <person name="Branco S."/>
            <person name="Kuo A."/>
            <person name="LaButti K."/>
            <person name="Lipzen A."/>
            <person name="Andreopoulos W."/>
            <person name="Pangilinan J."/>
            <person name="Riley R."/>
            <person name="Hundley H."/>
            <person name="Na H."/>
            <person name="Barry K."/>
            <person name="Grigoriev I.V."/>
            <person name="Stajich J.E."/>
            <person name="Kennedy P.G."/>
        </authorList>
    </citation>
    <scope>NUCLEOTIDE SEQUENCE</scope>
    <source>
        <strain evidence="3">DOB743</strain>
    </source>
</reference>
<feature type="compositionally biased region" description="Polar residues" evidence="1">
    <location>
        <begin position="283"/>
        <end position="294"/>
    </location>
</feature>
<evidence type="ECO:0000256" key="1">
    <source>
        <dbReference type="SAM" id="MobiDB-lite"/>
    </source>
</evidence>
<evidence type="ECO:0000313" key="4">
    <source>
        <dbReference type="Proteomes" id="UP000714275"/>
    </source>
</evidence>
<keyword evidence="4" id="KW-1185">Reference proteome</keyword>
<dbReference type="InterPro" id="IPR040015">
    <property type="entry name" value="UBL3-like"/>
</dbReference>
<dbReference type="Proteomes" id="UP000714275">
    <property type="component" value="Unassembled WGS sequence"/>
</dbReference>
<comment type="caution">
    <text evidence="3">The sequence shown here is derived from an EMBL/GenBank/DDBJ whole genome shotgun (WGS) entry which is preliminary data.</text>
</comment>
<dbReference type="AlphaFoldDB" id="A0A9P6ZM50"/>
<dbReference type="Pfam" id="PF13881">
    <property type="entry name" value="Rad60-SLD_2"/>
    <property type="match status" value="1"/>
</dbReference>
<dbReference type="PROSITE" id="PS50053">
    <property type="entry name" value="UBIQUITIN_2"/>
    <property type="match status" value="1"/>
</dbReference>
<organism evidence="3 4">
    <name type="scientific">Suillus placidus</name>
    <dbReference type="NCBI Taxonomy" id="48579"/>
    <lineage>
        <taxon>Eukaryota</taxon>
        <taxon>Fungi</taxon>
        <taxon>Dikarya</taxon>
        <taxon>Basidiomycota</taxon>
        <taxon>Agaricomycotina</taxon>
        <taxon>Agaricomycetes</taxon>
        <taxon>Agaricomycetidae</taxon>
        <taxon>Boletales</taxon>
        <taxon>Suillineae</taxon>
        <taxon>Suillaceae</taxon>
        <taxon>Suillus</taxon>
    </lineage>
</organism>
<dbReference type="OrthoDB" id="1043111at2759"/>
<name>A0A9P6ZM50_9AGAM</name>
<dbReference type="SUPFAM" id="SSF54236">
    <property type="entry name" value="Ubiquitin-like"/>
    <property type="match status" value="1"/>
</dbReference>
<protein>
    <submittedName>
        <fullName evidence="3">Ubiquitin-related domain-containing protein</fullName>
    </submittedName>
</protein>
<evidence type="ECO:0000313" key="3">
    <source>
        <dbReference type="EMBL" id="KAG1771992.1"/>
    </source>
</evidence>
<dbReference type="InterPro" id="IPR029071">
    <property type="entry name" value="Ubiquitin-like_domsf"/>
</dbReference>
<dbReference type="Gene3D" id="3.10.20.90">
    <property type="entry name" value="Phosphatidylinositol 3-kinase Catalytic Subunit, Chain A, domain 1"/>
    <property type="match status" value="1"/>
</dbReference>
<dbReference type="InterPro" id="IPR039540">
    <property type="entry name" value="UBL3-like_ubiquitin_dom"/>
</dbReference>
<feature type="domain" description="Ubiquitin-like" evidence="2">
    <location>
        <begin position="149"/>
        <end position="218"/>
    </location>
</feature>
<gene>
    <name evidence="3" type="ORF">EV702DRAFT_1201700</name>
</gene>
<dbReference type="EMBL" id="JABBWD010000055">
    <property type="protein sequence ID" value="KAG1771992.1"/>
    <property type="molecule type" value="Genomic_DNA"/>
</dbReference>
<proteinExistence type="predicted"/>
<sequence>MNASTSVSHEQAMENQPSSDDSPSSPPQPDSCERPSTAHASASPSLGRGTSYPPIPSSAERPFTAHGTSSTLPRAAFAASPYNSASARTSFTHVDVDNVPTFGAYPALPNSNLGQAAPDAGVSNTEAVAQSPVDGPAVPENVVPQTPQVSLTFLLVSGRRRTMSFDPAITIGRVKELVWNAWPADWQDESPQAPSHLRILYLGKILQDEDTLTHLSFQTSLPSDSSSLPTIVHLSIRPSNISTVDDTMKKKRLSNAFSRRGAISTETEVAHEGSGPDDLEDSSVWSGSISSQDA</sequence>
<feature type="compositionally biased region" description="Polar residues" evidence="1">
    <location>
        <begin position="1"/>
        <end position="15"/>
    </location>
</feature>
<evidence type="ECO:0000259" key="2">
    <source>
        <dbReference type="PROSITE" id="PS50053"/>
    </source>
</evidence>
<dbReference type="PANTHER" id="PTHR13169">
    <property type="entry name" value="UBIQUITIN-LIKE PROTEIN 3 HCG-1 PROTEIN"/>
    <property type="match status" value="1"/>
</dbReference>
<dbReference type="PANTHER" id="PTHR13169:SF0">
    <property type="entry name" value="UBIQUITIN-LIKE PROTEIN 3"/>
    <property type="match status" value="1"/>
</dbReference>
<accession>A0A9P6ZM50</accession>
<dbReference type="InterPro" id="IPR000626">
    <property type="entry name" value="Ubiquitin-like_dom"/>
</dbReference>